<reference evidence="3 4" key="1">
    <citation type="submission" date="2019-09" db="EMBL/GenBank/DDBJ databases">
        <title>Bird 10,000 Genomes (B10K) Project - Family phase.</title>
        <authorList>
            <person name="Zhang G."/>
        </authorList>
    </citation>
    <scope>NUCLEOTIDE SEQUENCE [LARGE SCALE GENOMIC DNA]</scope>
    <source>
        <strain evidence="3">B10K-LSUMZ-50683</strain>
        <tissue evidence="3">Muscle</tissue>
    </source>
</reference>
<dbReference type="AlphaFoldDB" id="A0A7K8NV18"/>
<dbReference type="GO" id="GO:0008146">
    <property type="term" value="F:sulfotransferase activity"/>
    <property type="evidence" value="ECO:0007669"/>
    <property type="project" value="InterPro"/>
</dbReference>
<organism evidence="3 4">
    <name type="scientific">Casuarius casuarius</name>
    <name type="common">Southern cassowary</name>
    <name type="synonym">Struthio casuarius</name>
    <dbReference type="NCBI Taxonomy" id="8787"/>
    <lineage>
        <taxon>Eukaryota</taxon>
        <taxon>Metazoa</taxon>
        <taxon>Chordata</taxon>
        <taxon>Craniata</taxon>
        <taxon>Vertebrata</taxon>
        <taxon>Euteleostomi</taxon>
        <taxon>Archelosauria</taxon>
        <taxon>Archosauria</taxon>
        <taxon>Dinosauria</taxon>
        <taxon>Saurischia</taxon>
        <taxon>Theropoda</taxon>
        <taxon>Coelurosauria</taxon>
        <taxon>Aves</taxon>
        <taxon>Palaeognathae</taxon>
        <taxon>Casuariiformes</taxon>
        <taxon>Casuariidae</taxon>
        <taxon>Casuarius</taxon>
    </lineage>
</organism>
<evidence type="ECO:0000256" key="1">
    <source>
        <dbReference type="RuleBase" id="RU361155"/>
    </source>
</evidence>
<protein>
    <recommendedName>
        <fullName evidence="1">Sulfotransferase</fullName>
        <ecNumber evidence="1">2.8.2.-</ecNumber>
    </recommendedName>
</protein>
<dbReference type="EMBL" id="VWPT01000411">
    <property type="protein sequence ID" value="NXE57192.1"/>
    <property type="molecule type" value="Genomic_DNA"/>
</dbReference>
<dbReference type="Pfam" id="PF00685">
    <property type="entry name" value="Sulfotransfer_1"/>
    <property type="match status" value="1"/>
</dbReference>
<accession>A0A7K8NV18</accession>
<feature type="domain" description="Sulfotransferase" evidence="2">
    <location>
        <begin position="1"/>
        <end position="71"/>
    </location>
</feature>
<dbReference type="Proteomes" id="UP000524187">
    <property type="component" value="Unassembled WGS sequence"/>
</dbReference>
<dbReference type="SUPFAM" id="SSF52540">
    <property type="entry name" value="P-loop containing nucleoside triphosphate hydrolases"/>
    <property type="match status" value="1"/>
</dbReference>
<feature type="non-terminal residue" evidence="3">
    <location>
        <position position="71"/>
    </location>
</feature>
<comment type="similarity">
    <text evidence="1">Belongs to the sulfotransferase 1 family.</text>
</comment>
<sequence length="71" mass="7917">LCQFLGQDLDEDAISVLVQNASFTSMRENPMCSSILLPSDIMDQRGTKTPLFSGICGDWKNHFTVTQSETF</sequence>
<dbReference type="EC" id="2.8.2.-" evidence="1"/>
<keyword evidence="4" id="KW-1185">Reference proteome</keyword>
<gene>
    <name evidence="3" type="primary">Sult2b1_1</name>
    <name evidence="3" type="ORF">CASCAS_R15241</name>
</gene>
<evidence type="ECO:0000313" key="3">
    <source>
        <dbReference type="EMBL" id="NXE57192.1"/>
    </source>
</evidence>
<comment type="caution">
    <text evidence="3">The sequence shown here is derived from an EMBL/GenBank/DDBJ whole genome shotgun (WGS) entry which is preliminary data.</text>
</comment>
<keyword evidence="1 3" id="KW-0808">Transferase</keyword>
<evidence type="ECO:0000313" key="4">
    <source>
        <dbReference type="Proteomes" id="UP000524187"/>
    </source>
</evidence>
<evidence type="ECO:0000259" key="2">
    <source>
        <dbReference type="Pfam" id="PF00685"/>
    </source>
</evidence>
<feature type="non-terminal residue" evidence="3">
    <location>
        <position position="1"/>
    </location>
</feature>
<proteinExistence type="inferred from homology"/>
<dbReference type="Gene3D" id="3.40.50.300">
    <property type="entry name" value="P-loop containing nucleotide triphosphate hydrolases"/>
    <property type="match status" value="1"/>
</dbReference>
<name>A0A7K8NV18_CASCA</name>
<dbReference type="InterPro" id="IPR027417">
    <property type="entry name" value="P-loop_NTPase"/>
</dbReference>
<dbReference type="InterPro" id="IPR000863">
    <property type="entry name" value="Sulfotransferase_dom"/>
</dbReference>